<dbReference type="RefSeq" id="WP_127826756.1">
    <property type="nucleotide sequence ID" value="NZ_RZYA01000001.1"/>
</dbReference>
<keyword evidence="1" id="KW-1133">Transmembrane helix</keyword>
<keyword evidence="1" id="KW-0472">Membrane</keyword>
<dbReference type="Proteomes" id="UP000283128">
    <property type="component" value="Unassembled WGS sequence"/>
</dbReference>
<dbReference type="EMBL" id="RZYA01000001">
    <property type="protein sequence ID" value="RVU29171.1"/>
    <property type="molecule type" value="Genomic_DNA"/>
</dbReference>
<dbReference type="AlphaFoldDB" id="A0A3S2VLX9"/>
<dbReference type="OrthoDB" id="4255950at2"/>
<sequence length="61" mass="6512">MRPIAIRTRAWWRRARTGMAQDAGYSTETVIVTALLVIMTLAVIGVIAAKVTAKVGGIDLG</sequence>
<gene>
    <name evidence="2" type="ORF">EOT10_03805</name>
</gene>
<evidence type="ECO:0000313" key="3">
    <source>
        <dbReference type="Proteomes" id="UP000283128"/>
    </source>
</evidence>
<evidence type="ECO:0000313" key="2">
    <source>
        <dbReference type="EMBL" id="RVU29171.1"/>
    </source>
</evidence>
<organism evidence="2 3">
    <name type="scientific">Streptomyces antnestii</name>
    <dbReference type="NCBI Taxonomy" id="2494256"/>
    <lineage>
        <taxon>Bacteria</taxon>
        <taxon>Bacillati</taxon>
        <taxon>Actinomycetota</taxon>
        <taxon>Actinomycetes</taxon>
        <taxon>Kitasatosporales</taxon>
        <taxon>Streptomycetaceae</taxon>
        <taxon>Streptomyces</taxon>
    </lineage>
</organism>
<reference evidence="2 3" key="1">
    <citation type="submission" date="2019-01" db="EMBL/GenBank/DDBJ databases">
        <title>Genome sequences of Streptomyces and Rhizobium isolates collected from root and soil.</title>
        <authorList>
            <person name="Chhettri S."/>
            <person name="Sevigny J.L."/>
            <person name="Sen A."/>
            <person name="Ennis N."/>
            <person name="Tisa L."/>
        </authorList>
    </citation>
    <scope>NUCLEOTIDE SEQUENCE [LARGE SCALE GENOMIC DNA]</scope>
    <source>
        <strain evidence="2 3">San01</strain>
    </source>
</reference>
<keyword evidence="3" id="KW-1185">Reference proteome</keyword>
<accession>A0A3S2VLX9</accession>
<keyword evidence="1" id="KW-0812">Transmembrane</keyword>
<proteinExistence type="predicted"/>
<comment type="caution">
    <text evidence="2">The sequence shown here is derived from an EMBL/GenBank/DDBJ whole genome shotgun (WGS) entry which is preliminary data.</text>
</comment>
<protein>
    <submittedName>
        <fullName evidence="2">Uncharacterized protein</fullName>
    </submittedName>
</protein>
<name>A0A3S2VLX9_9ACTN</name>
<evidence type="ECO:0000256" key="1">
    <source>
        <dbReference type="SAM" id="Phobius"/>
    </source>
</evidence>
<feature type="transmembrane region" description="Helical" evidence="1">
    <location>
        <begin position="29"/>
        <end position="49"/>
    </location>
</feature>